<protein>
    <submittedName>
        <fullName evidence="5">Polysaccharide biosynthesis/export protein</fullName>
    </submittedName>
</protein>
<dbReference type="Gene3D" id="3.10.560.10">
    <property type="entry name" value="Outer membrane lipoprotein wza domain like"/>
    <property type="match status" value="1"/>
</dbReference>
<dbReference type="InterPro" id="IPR049712">
    <property type="entry name" value="Poly_export"/>
</dbReference>
<feature type="domain" description="Soluble ligand binding" evidence="4">
    <location>
        <begin position="133"/>
        <end position="181"/>
    </location>
</feature>
<gene>
    <name evidence="5" type="ORF">A6F65_00582</name>
</gene>
<dbReference type="InterPro" id="IPR003715">
    <property type="entry name" value="Poly_export_N"/>
</dbReference>
<dbReference type="KEGG" id="anh:A6F65_00582"/>
<dbReference type="PANTHER" id="PTHR33619:SF3">
    <property type="entry name" value="POLYSACCHARIDE EXPORT PROTEIN GFCE-RELATED"/>
    <property type="match status" value="1"/>
</dbReference>
<dbReference type="Proteomes" id="UP000092698">
    <property type="component" value="Chromosome"/>
</dbReference>
<dbReference type="InterPro" id="IPR019554">
    <property type="entry name" value="Soluble_ligand-bd"/>
</dbReference>
<dbReference type="GO" id="GO:0015159">
    <property type="term" value="F:polysaccharide transmembrane transporter activity"/>
    <property type="evidence" value="ECO:0007669"/>
    <property type="project" value="InterPro"/>
</dbReference>
<accession>A0A1C7D620</accession>
<organism evidence="5 6">
    <name type="scientific">Paraurantiacibacter namhicola</name>
    <dbReference type="NCBI Taxonomy" id="645517"/>
    <lineage>
        <taxon>Bacteria</taxon>
        <taxon>Pseudomonadati</taxon>
        <taxon>Pseudomonadota</taxon>
        <taxon>Alphaproteobacteria</taxon>
        <taxon>Sphingomonadales</taxon>
        <taxon>Erythrobacteraceae</taxon>
        <taxon>Paraurantiacibacter</taxon>
    </lineage>
</organism>
<dbReference type="STRING" id="645517.A6F65_00582"/>
<feature type="chain" id="PRO_5008884299" evidence="2">
    <location>
        <begin position="32"/>
        <end position="235"/>
    </location>
</feature>
<dbReference type="AlphaFoldDB" id="A0A1C7D620"/>
<sequence>MNGLPTSFAPLKRMAALACALLLCACQQSLESTLPAGDAAYAAVAVPDAGPVVYALQVGDRVDVRVFQEADLSVEDVAIDETGSITLPLVGSIQAAGRTTQVLAKDVERAYGARFLRDPYVTVVLRAAVARTVSVEGEVERPGVYAIQPGQTLLTAMALSGSPTDTAKLDEVLIFRTVNGERFGGRFDINEIRSGRMPDPALLPGDVIVVGFSAARGRYQDFLRAVPILGIFGRF</sequence>
<keyword evidence="1 2" id="KW-0732">Signal</keyword>
<proteinExistence type="predicted"/>
<reference evidence="5 6" key="1">
    <citation type="submission" date="2016-07" db="EMBL/GenBank/DDBJ databases">
        <title>Complete genome sequence of Altererythrobacter namhicola JCM 16345T, containing esterase-encoding genes.</title>
        <authorList>
            <person name="Cheng H."/>
            <person name="Wu Y.-H."/>
            <person name="Jian S.-L."/>
            <person name="Huo Y.-Y."/>
            <person name="Wang C.-S."/>
            <person name="Xu X.-W."/>
        </authorList>
    </citation>
    <scope>NUCLEOTIDE SEQUENCE [LARGE SCALE GENOMIC DNA]</scope>
    <source>
        <strain evidence="5 6">JCM 16345</strain>
    </source>
</reference>
<evidence type="ECO:0000313" key="6">
    <source>
        <dbReference type="Proteomes" id="UP000092698"/>
    </source>
</evidence>
<dbReference type="EMBL" id="CP016545">
    <property type="protein sequence ID" value="ANU06905.1"/>
    <property type="molecule type" value="Genomic_DNA"/>
</dbReference>
<dbReference type="OrthoDB" id="8410640at2"/>
<dbReference type="PANTHER" id="PTHR33619">
    <property type="entry name" value="POLYSACCHARIDE EXPORT PROTEIN GFCE-RELATED"/>
    <property type="match status" value="1"/>
</dbReference>
<evidence type="ECO:0000313" key="5">
    <source>
        <dbReference type="EMBL" id="ANU06905.1"/>
    </source>
</evidence>
<keyword evidence="6" id="KW-1185">Reference proteome</keyword>
<dbReference type="Pfam" id="PF10531">
    <property type="entry name" value="SLBB"/>
    <property type="match status" value="1"/>
</dbReference>
<name>A0A1C7D620_9SPHN</name>
<evidence type="ECO:0000256" key="1">
    <source>
        <dbReference type="ARBA" id="ARBA00022729"/>
    </source>
</evidence>
<evidence type="ECO:0000256" key="2">
    <source>
        <dbReference type="SAM" id="SignalP"/>
    </source>
</evidence>
<dbReference type="Pfam" id="PF02563">
    <property type="entry name" value="Poly_export"/>
    <property type="match status" value="1"/>
</dbReference>
<evidence type="ECO:0000259" key="4">
    <source>
        <dbReference type="Pfam" id="PF10531"/>
    </source>
</evidence>
<feature type="domain" description="Polysaccharide export protein N-terminal" evidence="3">
    <location>
        <begin position="53"/>
        <end position="125"/>
    </location>
</feature>
<feature type="signal peptide" evidence="2">
    <location>
        <begin position="1"/>
        <end position="31"/>
    </location>
</feature>
<dbReference type="PATRIC" id="fig|645517.4.peg.584"/>
<evidence type="ECO:0000259" key="3">
    <source>
        <dbReference type="Pfam" id="PF02563"/>
    </source>
</evidence>